<sequence length="399" mass="44428">MTWWPGRSNNNRSNLQILQDAGCISKYRQCINEIEHKIDTFPYNTPKHFCKKCIELKNDIIQRSKGLQHCYYSSRLQRIENTDKINDFISKCPDLRNCSYPPIKPVSKPVASKVQKTDSCPGSINCKGKIVTPDEQTSKAAPGIPARISEARRSEEKTSPKHDPGHSDGDKLRDGKVISQTIPEANPPGDSVRTQDERSKSTFNQHSFSTEKTVTPTPHVSSPATFTSTELGLAKDKVDVIETSVETVSGSTSPRGEEAHYEESRREKTSDRVTSDQTRDAVVDRGNTDSTGSQIKVTNSEGLGVRDESYGITTNESIQHTNGYDVDNTIVEVTDSELTSGNAKELGMFSGIFDVMIKNKENVINTSIPMGIVLLLSLLFKVKQNLLHQINYSCYFIYI</sequence>
<dbReference type="OrthoDB" id="388741at2759"/>
<feature type="compositionally biased region" description="Basic and acidic residues" evidence="1">
    <location>
        <begin position="149"/>
        <end position="176"/>
    </location>
</feature>
<protein>
    <recommendedName>
        <fullName evidence="4">Variable surface protein Vir18</fullName>
    </recommendedName>
</protein>
<feature type="region of interest" description="Disordered" evidence="1">
    <location>
        <begin position="245"/>
        <end position="293"/>
    </location>
</feature>
<evidence type="ECO:0008006" key="4">
    <source>
        <dbReference type="Google" id="ProtNLM"/>
    </source>
</evidence>
<accession>A0A0J9TL98</accession>
<evidence type="ECO:0000256" key="1">
    <source>
        <dbReference type="SAM" id="MobiDB-lite"/>
    </source>
</evidence>
<dbReference type="Proteomes" id="UP000053239">
    <property type="component" value="Unassembled WGS sequence"/>
</dbReference>
<gene>
    <name evidence="2" type="ORF">PVNG_06173</name>
</gene>
<feature type="compositionally biased region" description="Basic and acidic residues" evidence="1">
    <location>
        <begin position="255"/>
        <end position="287"/>
    </location>
</feature>
<proteinExistence type="predicted"/>
<feature type="compositionally biased region" description="Polar residues" evidence="1">
    <location>
        <begin position="201"/>
        <end position="228"/>
    </location>
</feature>
<dbReference type="EMBL" id="KQ235585">
    <property type="protein sequence ID" value="KMZ96510.1"/>
    <property type="molecule type" value="Genomic_DNA"/>
</dbReference>
<feature type="region of interest" description="Disordered" evidence="1">
    <location>
        <begin position="131"/>
        <end position="228"/>
    </location>
</feature>
<reference evidence="2 3" key="1">
    <citation type="submission" date="2011-09" db="EMBL/GenBank/DDBJ databases">
        <title>The Genome Sequence of Plasmodium vivax North Korean.</title>
        <authorList>
            <consortium name="The Broad Institute Genome Sequencing Platform"/>
            <consortium name="The Broad Institute Genome Sequencing Center for Infectious Disease"/>
            <person name="Neafsey D."/>
            <person name="Carlton J."/>
            <person name="Barnwell J."/>
            <person name="Collins W."/>
            <person name="Escalante A."/>
            <person name="Mullikin J."/>
            <person name="Saul A."/>
            <person name="Guigo R."/>
            <person name="Camara F."/>
            <person name="Young S.K."/>
            <person name="Zeng Q."/>
            <person name="Gargeya S."/>
            <person name="Fitzgerald M."/>
            <person name="Haas B."/>
            <person name="Abouelleil A."/>
            <person name="Alvarado L."/>
            <person name="Arachchi H.M."/>
            <person name="Berlin A."/>
            <person name="Brown A."/>
            <person name="Chapman S.B."/>
            <person name="Chen Z."/>
            <person name="Dunbar C."/>
            <person name="Freedman E."/>
            <person name="Gearin G."/>
            <person name="Gellesch M."/>
            <person name="Goldberg J."/>
            <person name="Griggs A."/>
            <person name="Gujja S."/>
            <person name="Heiman D."/>
            <person name="Howarth C."/>
            <person name="Larson L."/>
            <person name="Lui A."/>
            <person name="MacDonald P.J.P."/>
            <person name="Montmayeur A."/>
            <person name="Murphy C."/>
            <person name="Neiman D."/>
            <person name="Pearson M."/>
            <person name="Priest M."/>
            <person name="Roberts A."/>
            <person name="Saif S."/>
            <person name="Shea T."/>
            <person name="Shenoy N."/>
            <person name="Sisk P."/>
            <person name="Stolte C."/>
            <person name="Sykes S."/>
            <person name="Wortman J."/>
            <person name="Nusbaum C."/>
            <person name="Birren B."/>
        </authorList>
    </citation>
    <scope>NUCLEOTIDE SEQUENCE [LARGE SCALE GENOMIC DNA]</scope>
    <source>
        <strain evidence="2 3">North Korean</strain>
    </source>
</reference>
<evidence type="ECO:0000313" key="2">
    <source>
        <dbReference type="EMBL" id="KMZ96510.1"/>
    </source>
</evidence>
<name>A0A0J9TL98_PLAVI</name>
<dbReference type="AlphaFoldDB" id="A0A0J9TL98"/>
<organism evidence="2 3">
    <name type="scientific">Plasmodium vivax North Korean</name>
    <dbReference type="NCBI Taxonomy" id="1035514"/>
    <lineage>
        <taxon>Eukaryota</taxon>
        <taxon>Sar</taxon>
        <taxon>Alveolata</taxon>
        <taxon>Apicomplexa</taxon>
        <taxon>Aconoidasida</taxon>
        <taxon>Haemosporida</taxon>
        <taxon>Plasmodiidae</taxon>
        <taxon>Plasmodium</taxon>
        <taxon>Plasmodium (Plasmodium)</taxon>
    </lineage>
</organism>
<evidence type="ECO:0000313" key="3">
    <source>
        <dbReference type="Proteomes" id="UP000053239"/>
    </source>
</evidence>